<dbReference type="RefSeq" id="WP_378293953.1">
    <property type="nucleotide sequence ID" value="NZ_JBHULE010000019.1"/>
</dbReference>
<feature type="signal peptide" evidence="1">
    <location>
        <begin position="1"/>
        <end position="18"/>
    </location>
</feature>
<evidence type="ECO:0000313" key="2">
    <source>
        <dbReference type="EMBL" id="MFD2564108.1"/>
    </source>
</evidence>
<keyword evidence="3" id="KW-1185">Reference proteome</keyword>
<dbReference type="Proteomes" id="UP001597319">
    <property type="component" value="Unassembled WGS sequence"/>
</dbReference>
<organism evidence="2 3">
    <name type="scientific">Aquimarina rubra</name>
    <dbReference type="NCBI Taxonomy" id="1920033"/>
    <lineage>
        <taxon>Bacteria</taxon>
        <taxon>Pseudomonadati</taxon>
        <taxon>Bacteroidota</taxon>
        <taxon>Flavobacteriia</taxon>
        <taxon>Flavobacteriales</taxon>
        <taxon>Flavobacteriaceae</taxon>
        <taxon>Aquimarina</taxon>
    </lineage>
</organism>
<comment type="caution">
    <text evidence="2">The sequence shown here is derived from an EMBL/GenBank/DDBJ whole genome shotgun (WGS) entry which is preliminary data.</text>
</comment>
<protein>
    <recommendedName>
        <fullName evidence="4">DUF4468 domain-containing protein</fullName>
    </recommendedName>
</protein>
<reference evidence="3" key="1">
    <citation type="journal article" date="2019" name="Int. J. Syst. Evol. Microbiol.">
        <title>The Global Catalogue of Microorganisms (GCM) 10K type strain sequencing project: providing services to taxonomists for standard genome sequencing and annotation.</title>
        <authorList>
            <consortium name="The Broad Institute Genomics Platform"/>
            <consortium name="The Broad Institute Genome Sequencing Center for Infectious Disease"/>
            <person name="Wu L."/>
            <person name="Ma J."/>
        </authorList>
    </citation>
    <scope>NUCLEOTIDE SEQUENCE [LARGE SCALE GENOMIC DNA]</scope>
    <source>
        <strain evidence="3">KCTC 52274</strain>
    </source>
</reference>
<evidence type="ECO:0000256" key="1">
    <source>
        <dbReference type="SAM" id="SignalP"/>
    </source>
</evidence>
<keyword evidence="1" id="KW-0732">Signal</keyword>
<name>A0ABW5LGY0_9FLAO</name>
<feature type="chain" id="PRO_5045694366" description="DUF4468 domain-containing protein" evidence="1">
    <location>
        <begin position="19"/>
        <end position="234"/>
    </location>
</feature>
<sequence>MRKILQFLFLVMSPVLFAQLPQSLLKPTERVSTFDEYDGSIFESHRYKDASVIDEKSGTFDTKLRYNAYTDALEYKKGSDLFELVKSPTSHARIDGDYYYYCEFKTQRGLKRPGYYVLVELNERYRIYKKYSVKITEPDAKGSVSGTATPGKVQIKTKYFLEERGVIMELPMNKKKILAALGDKEEELKAYIKKEKIKVRKEEDLIRLVSRYNALKSSDASPSRSLLSTRSRRD</sequence>
<proteinExistence type="predicted"/>
<evidence type="ECO:0000313" key="3">
    <source>
        <dbReference type="Proteomes" id="UP001597319"/>
    </source>
</evidence>
<dbReference type="EMBL" id="JBHULE010000019">
    <property type="protein sequence ID" value="MFD2564108.1"/>
    <property type="molecule type" value="Genomic_DNA"/>
</dbReference>
<evidence type="ECO:0008006" key="4">
    <source>
        <dbReference type="Google" id="ProtNLM"/>
    </source>
</evidence>
<gene>
    <name evidence="2" type="ORF">ACFSR1_15615</name>
</gene>
<accession>A0ABW5LGY0</accession>